<dbReference type="Proteomes" id="UP001153709">
    <property type="component" value="Chromosome 10"/>
</dbReference>
<dbReference type="InterPro" id="IPR036028">
    <property type="entry name" value="SH3-like_dom_sf"/>
</dbReference>
<keyword evidence="4" id="KW-0343">GTPase activation</keyword>
<dbReference type="OrthoDB" id="435430at2759"/>
<keyword evidence="3" id="KW-0728">SH3 domain</keyword>
<evidence type="ECO:0000256" key="11">
    <source>
        <dbReference type="SAM" id="MobiDB-lite"/>
    </source>
</evidence>
<organism evidence="13 14">
    <name type="scientific">Diabrotica balteata</name>
    <name type="common">Banded cucumber beetle</name>
    <dbReference type="NCBI Taxonomy" id="107213"/>
    <lineage>
        <taxon>Eukaryota</taxon>
        <taxon>Metazoa</taxon>
        <taxon>Ecdysozoa</taxon>
        <taxon>Arthropoda</taxon>
        <taxon>Hexapoda</taxon>
        <taxon>Insecta</taxon>
        <taxon>Pterygota</taxon>
        <taxon>Neoptera</taxon>
        <taxon>Endopterygota</taxon>
        <taxon>Coleoptera</taxon>
        <taxon>Polyphaga</taxon>
        <taxon>Cucujiformia</taxon>
        <taxon>Chrysomeloidea</taxon>
        <taxon>Chrysomelidae</taxon>
        <taxon>Galerucinae</taxon>
        <taxon>Diabroticina</taxon>
        <taxon>Diabroticites</taxon>
        <taxon>Diabrotica</taxon>
    </lineage>
</organism>
<comment type="subcellular location">
    <subcellularLocation>
        <location evidence="2">Cytoplasm</location>
    </subcellularLocation>
    <subcellularLocation>
        <location evidence="1">Membrane</location>
    </subcellularLocation>
</comment>
<evidence type="ECO:0000256" key="10">
    <source>
        <dbReference type="ARBA" id="ARBA00023136"/>
    </source>
</evidence>
<evidence type="ECO:0000256" key="7">
    <source>
        <dbReference type="ARBA" id="ARBA00022737"/>
    </source>
</evidence>
<dbReference type="SMART" id="SM00326">
    <property type="entry name" value="SH3"/>
    <property type="match status" value="1"/>
</dbReference>
<dbReference type="SUPFAM" id="SSF50044">
    <property type="entry name" value="SH3-domain"/>
    <property type="match status" value="1"/>
</dbReference>
<feature type="domain" description="SH3" evidence="12">
    <location>
        <begin position="89"/>
        <end position="149"/>
    </location>
</feature>
<dbReference type="PANTHER" id="PTHR45854">
    <property type="entry name" value="ASAP FAMILY MEMBER"/>
    <property type="match status" value="1"/>
</dbReference>
<evidence type="ECO:0000256" key="9">
    <source>
        <dbReference type="ARBA" id="ARBA00023043"/>
    </source>
</evidence>
<sequence>MHNLVRKNFECFDKLLMLAQLYVQLSPDNSLIVAPAKSQCDFQCNNTSASDSPPHRISSSPISTSSLCSPRSIPSGRLSYASNGNTGLRRCKALYDCAADNDDELSFQEGEIIIVINEHTDDDNWMEGMVENEPDRTGMFPISFVHMLPD</sequence>
<name>A0A9N9SQ65_DIABA</name>
<evidence type="ECO:0000256" key="6">
    <source>
        <dbReference type="ARBA" id="ARBA00022723"/>
    </source>
</evidence>
<keyword evidence="7" id="KW-0677">Repeat</keyword>
<dbReference type="CDD" id="cd11821">
    <property type="entry name" value="SH3_ASAP"/>
    <property type="match status" value="1"/>
</dbReference>
<keyword evidence="6" id="KW-0479">Metal-binding</keyword>
<evidence type="ECO:0000256" key="1">
    <source>
        <dbReference type="ARBA" id="ARBA00004370"/>
    </source>
</evidence>
<evidence type="ECO:0000256" key="5">
    <source>
        <dbReference type="ARBA" id="ARBA00022490"/>
    </source>
</evidence>
<evidence type="ECO:0000256" key="4">
    <source>
        <dbReference type="ARBA" id="ARBA00022468"/>
    </source>
</evidence>
<dbReference type="PANTHER" id="PTHR45854:SF3">
    <property type="entry name" value="ARFGAP WITH SH3 DOMAIN, ANK REPEAT AND PH DOMAIN-CONTAINING PROTEIN"/>
    <property type="match status" value="1"/>
</dbReference>
<feature type="compositionally biased region" description="Low complexity" evidence="11">
    <location>
        <begin position="48"/>
        <end position="71"/>
    </location>
</feature>
<evidence type="ECO:0000256" key="3">
    <source>
        <dbReference type="ARBA" id="ARBA00022443"/>
    </source>
</evidence>
<evidence type="ECO:0000313" key="14">
    <source>
        <dbReference type="Proteomes" id="UP001153709"/>
    </source>
</evidence>
<accession>A0A9N9SQ65</accession>
<reference evidence="13" key="1">
    <citation type="submission" date="2022-01" db="EMBL/GenBank/DDBJ databases">
        <authorList>
            <person name="King R."/>
        </authorList>
    </citation>
    <scope>NUCLEOTIDE SEQUENCE</scope>
</reference>
<keyword evidence="10" id="KW-0472">Membrane</keyword>
<keyword evidence="9" id="KW-0040">ANK repeat</keyword>
<evidence type="ECO:0000256" key="2">
    <source>
        <dbReference type="ARBA" id="ARBA00004496"/>
    </source>
</evidence>
<dbReference type="InterPro" id="IPR043593">
    <property type="entry name" value="ASAP"/>
</dbReference>
<dbReference type="EMBL" id="OU898285">
    <property type="protein sequence ID" value="CAG9828248.1"/>
    <property type="molecule type" value="Genomic_DNA"/>
</dbReference>
<dbReference type="InterPro" id="IPR035836">
    <property type="entry name" value="ASAP1-like_SH3"/>
</dbReference>
<dbReference type="InterPro" id="IPR001452">
    <property type="entry name" value="SH3_domain"/>
</dbReference>
<dbReference type="Gene3D" id="2.30.30.40">
    <property type="entry name" value="SH3 Domains"/>
    <property type="match status" value="1"/>
</dbReference>
<proteinExistence type="predicted"/>
<dbReference type="GO" id="GO:0016020">
    <property type="term" value="C:membrane"/>
    <property type="evidence" value="ECO:0007669"/>
    <property type="project" value="UniProtKB-SubCell"/>
</dbReference>
<dbReference type="AlphaFoldDB" id="A0A9N9SQ65"/>
<dbReference type="Pfam" id="PF00018">
    <property type="entry name" value="SH3_1"/>
    <property type="match status" value="1"/>
</dbReference>
<dbReference type="GO" id="GO:0005096">
    <property type="term" value="F:GTPase activator activity"/>
    <property type="evidence" value="ECO:0007669"/>
    <property type="project" value="UniProtKB-KW"/>
</dbReference>
<evidence type="ECO:0000313" key="13">
    <source>
        <dbReference type="EMBL" id="CAG9828248.1"/>
    </source>
</evidence>
<feature type="region of interest" description="Disordered" evidence="11">
    <location>
        <begin position="47"/>
        <end position="71"/>
    </location>
</feature>
<dbReference type="GO" id="GO:0005737">
    <property type="term" value="C:cytoplasm"/>
    <property type="evidence" value="ECO:0007669"/>
    <property type="project" value="UniProtKB-SubCell"/>
</dbReference>
<dbReference type="FunFam" id="2.30.30.40:FF:000012">
    <property type="entry name" value="Arf-GAP with SH3 domain, ANK repeat and PH domain-containing protein 2"/>
    <property type="match status" value="1"/>
</dbReference>
<dbReference type="GO" id="GO:0046872">
    <property type="term" value="F:metal ion binding"/>
    <property type="evidence" value="ECO:0007669"/>
    <property type="project" value="UniProtKB-KW"/>
</dbReference>
<protein>
    <recommendedName>
        <fullName evidence="12">SH3 domain-containing protein</fullName>
    </recommendedName>
</protein>
<evidence type="ECO:0000259" key="12">
    <source>
        <dbReference type="SMART" id="SM00326"/>
    </source>
</evidence>
<keyword evidence="8" id="KW-0862">Zinc</keyword>
<dbReference type="PRINTS" id="PR00452">
    <property type="entry name" value="SH3DOMAIN"/>
</dbReference>
<evidence type="ECO:0000256" key="8">
    <source>
        <dbReference type="ARBA" id="ARBA00022833"/>
    </source>
</evidence>
<keyword evidence="14" id="KW-1185">Reference proteome</keyword>
<gene>
    <name evidence="13" type="ORF">DIABBA_LOCUS2175</name>
</gene>
<keyword evidence="5" id="KW-0963">Cytoplasm</keyword>